<dbReference type="SUPFAM" id="SSF56601">
    <property type="entry name" value="beta-lactamase/transpeptidase-like"/>
    <property type="match status" value="1"/>
</dbReference>
<dbReference type="Gene3D" id="3.50.80.20">
    <property type="entry name" value="D-Ala-D-Ala carboxypeptidase C, peptidase S13"/>
    <property type="match status" value="1"/>
</dbReference>
<dbReference type="PANTHER" id="PTHR30023">
    <property type="entry name" value="D-ALANYL-D-ALANINE CARBOXYPEPTIDASE"/>
    <property type="match status" value="1"/>
</dbReference>
<feature type="region of interest" description="Disordered" evidence="3">
    <location>
        <begin position="336"/>
        <end position="357"/>
    </location>
</feature>
<dbReference type="PANTHER" id="PTHR30023:SF0">
    <property type="entry name" value="PENICILLIN-SENSITIVE CARBOXYPEPTIDASE A"/>
    <property type="match status" value="1"/>
</dbReference>
<feature type="compositionally biased region" description="Gly residues" evidence="3">
    <location>
        <begin position="91"/>
        <end position="115"/>
    </location>
</feature>
<reference evidence="5" key="1">
    <citation type="journal article" date="2019" name="Int. J. Syst. Evol. Microbiol.">
        <title>The Global Catalogue of Microorganisms (GCM) 10K type strain sequencing project: providing services to taxonomists for standard genome sequencing and annotation.</title>
        <authorList>
            <consortium name="The Broad Institute Genomics Platform"/>
            <consortium name="The Broad Institute Genome Sequencing Center for Infectious Disease"/>
            <person name="Wu L."/>
            <person name="Ma J."/>
        </authorList>
    </citation>
    <scope>NUCLEOTIDE SEQUENCE [LARGE SCALE GENOMIC DNA]</scope>
    <source>
        <strain evidence="5">CGMCC 1.15809</strain>
    </source>
</reference>
<evidence type="ECO:0000256" key="1">
    <source>
        <dbReference type="ARBA" id="ARBA00006096"/>
    </source>
</evidence>
<dbReference type="NCBIfam" id="TIGR00666">
    <property type="entry name" value="PBP4"/>
    <property type="match status" value="1"/>
</dbReference>
<feature type="region of interest" description="Disordered" evidence="3">
    <location>
        <begin position="89"/>
        <end position="118"/>
    </location>
</feature>
<dbReference type="Pfam" id="PF02113">
    <property type="entry name" value="Peptidase_S13"/>
    <property type="match status" value="2"/>
</dbReference>
<dbReference type="Proteomes" id="UP001596241">
    <property type="component" value="Unassembled WGS sequence"/>
</dbReference>
<keyword evidence="4" id="KW-0121">Carboxypeptidase</keyword>
<dbReference type="EMBL" id="JBHSPW010000009">
    <property type="protein sequence ID" value="MFC5895038.1"/>
    <property type="molecule type" value="Genomic_DNA"/>
</dbReference>
<dbReference type="InterPro" id="IPR012338">
    <property type="entry name" value="Beta-lactam/transpept-like"/>
</dbReference>
<feature type="region of interest" description="Disordered" evidence="3">
    <location>
        <begin position="215"/>
        <end position="260"/>
    </location>
</feature>
<evidence type="ECO:0000313" key="4">
    <source>
        <dbReference type="EMBL" id="MFC5895038.1"/>
    </source>
</evidence>
<comment type="similarity">
    <text evidence="1">Belongs to the peptidase S13 family.</text>
</comment>
<proteinExistence type="inferred from homology"/>
<protein>
    <submittedName>
        <fullName evidence="4">D-alanyl-D-alanine carboxypeptidase/D-alanyl-D-alanine-endopeptidase</fullName>
        <ecNumber evidence="4">3.4.16.4</ecNumber>
    </submittedName>
</protein>
<dbReference type="GO" id="GO:0009002">
    <property type="term" value="F:serine-type D-Ala-D-Ala carboxypeptidase activity"/>
    <property type="evidence" value="ECO:0007669"/>
    <property type="project" value="UniProtKB-EC"/>
</dbReference>
<dbReference type="EC" id="3.4.16.4" evidence="4"/>
<feature type="compositionally biased region" description="Basic and acidic residues" evidence="3">
    <location>
        <begin position="220"/>
        <end position="252"/>
    </location>
</feature>
<dbReference type="PRINTS" id="PR00922">
    <property type="entry name" value="DADACBPTASE3"/>
</dbReference>
<feature type="compositionally biased region" description="Low complexity" evidence="3">
    <location>
        <begin position="346"/>
        <end position="357"/>
    </location>
</feature>
<keyword evidence="2 4" id="KW-0378">Hydrolase</keyword>
<gene>
    <name evidence="4" type="primary">dacB</name>
    <name evidence="4" type="ORF">ACFP3M_19750</name>
</gene>
<evidence type="ECO:0000313" key="5">
    <source>
        <dbReference type="Proteomes" id="UP001596241"/>
    </source>
</evidence>
<evidence type="ECO:0000256" key="3">
    <source>
        <dbReference type="SAM" id="MobiDB-lite"/>
    </source>
</evidence>
<comment type="caution">
    <text evidence="4">The sequence shown here is derived from an EMBL/GenBank/DDBJ whole genome shotgun (WGS) entry which is preliminary data.</text>
</comment>
<name>A0ABW1FKR6_9ACTN</name>
<dbReference type="Gene3D" id="3.40.710.10">
    <property type="entry name" value="DD-peptidase/beta-lactamase superfamily"/>
    <property type="match status" value="2"/>
</dbReference>
<accession>A0ABW1FKR6</accession>
<evidence type="ECO:0000256" key="2">
    <source>
        <dbReference type="ARBA" id="ARBA00022801"/>
    </source>
</evidence>
<organism evidence="4 5">
    <name type="scientific">Streptomyces ramulosus</name>
    <dbReference type="NCBI Taxonomy" id="47762"/>
    <lineage>
        <taxon>Bacteria</taxon>
        <taxon>Bacillati</taxon>
        <taxon>Actinomycetota</taxon>
        <taxon>Actinomycetes</taxon>
        <taxon>Kitasatosporales</taxon>
        <taxon>Streptomycetaceae</taxon>
        <taxon>Streptomyces</taxon>
    </lineage>
</organism>
<keyword evidence="5" id="KW-1185">Reference proteome</keyword>
<keyword evidence="4" id="KW-0645">Protease</keyword>
<dbReference type="RefSeq" id="WP_345077482.1">
    <property type="nucleotide sequence ID" value="NZ_BAAAWG010000002.1"/>
</dbReference>
<sequence>MPETGSWQVGWETARRSARACARTAARTAQRAGHEVRRTWRAAPPHTRSTWRLTAVATAAGLATATAAVAVAGPWDSGQRTAERALAGAPAGTGGVHHGGAPGRGGAPGNAGGGPALPQVLPALGLPAADAAGRGAAPQPTGGGLADALSPLLKDKALGPLRTASVIDVATGHQVFAAKPTAAAVPASTVKLATAVAALTTLGADHRIETTVVTAADAADDGKHPEDGKEGKDGHDGKDAKGDRKDAGDAKGGKPAAERIVLVGGGDPTLTARASQGADGPASLRDLADDTARALAKRGRKKVSLGYDTSLYSGPAVHPIGPNENLARVTPLMADEGRLDDSDNGPAPRAADPSADAARAFADRLKKRGIDVAGAPTAARAPKDATRLATVRSQPLAALVERMLTNSDNDIAEALARQTALGTHQPASFAGAGAAVRRTLADRHLPLAGARFDDGSGLDRDDKVSAELLARLLLRASAPEHPELRPIVTGLPVAAFTGTLGSRYADTAGAGAVRAKTGTLTGVNTLAGTVVDADGRLLVFAFMTNGTNDAQGAQKALDTLASAVANCGCR</sequence>
<dbReference type="InterPro" id="IPR000667">
    <property type="entry name" value="Peptidase_S13"/>
</dbReference>